<dbReference type="CDD" id="cd07377">
    <property type="entry name" value="WHTH_GntR"/>
    <property type="match status" value="1"/>
</dbReference>
<gene>
    <name evidence="9" type="ORF">HMPREF0083_00537</name>
</gene>
<dbReference type="AlphaFoldDB" id="U1XA26"/>
<dbReference type="InterPro" id="IPR036388">
    <property type="entry name" value="WH-like_DNA-bd_sf"/>
</dbReference>
<dbReference type="GO" id="GO:0003700">
    <property type="term" value="F:DNA-binding transcription factor activity"/>
    <property type="evidence" value="ECO:0007669"/>
    <property type="project" value="InterPro"/>
</dbReference>
<dbReference type="Proteomes" id="UP000016511">
    <property type="component" value="Unassembled WGS sequence"/>
</dbReference>
<comment type="caution">
    <text evidence="9">The sequence shown here is derived from an EMBL/GenBank/DDBJ whole genome shotgun (WGS) entry which is preliminary data.</text>
</comment>
<dbReference type="GO" id="GO:0030170">
    <property type="term" value="F:pyridoxal phosphate binding"/>
    <property type="evidence" value="ECO:0007669"/>
    <property type="project" value="InterPro"/>
</dbReference>
<dbReference type="STRING" id="649747.HMPREF0083_00537"/>
<dbReference type="Pfam" id="PF00392">
    <property type="entry name" value="GntR"/>
    <property type="match status" value="1"/>
</dbReference>
<dbReference type="Gene3D" id="1.10.10.10">
    <property type="entry name" value="Winged helix-like DNA-binding domain superfamily/Winged helix DNA-binding domain"/>
    <property type="match status" value="1"/>
</dbReference>
<dbReference type="InterPro" id="IPR004839">
    <property type="entry name" value="Aminotransferase_I/II_large"/>
</dbReference>
<dbReference type="InterPro" id="IPR051446">
    <property type="entry name" value="HTH_trans_reg/aminotransferase"/>
</dbReference>
<feature type="domain" description="HTH gntR-type" evidence="8">
    <location>
        <begin position="41"/>
        <end position="109"/>
    </location>
</feature>
<keyword evidence="4" id="KW-0663">Pyridoxal phosphate</keyword>
<name>U1XA26_ANEAE</name>
<evidence type="ECO:0000313" key="9">
    <source>
        <dbReference type="EMBL" id="ERI11393.1"/>
    </source>
</evidence>
<evidence type="ECO:0000256" key="3">
    <source>
        <dbReference type="ARBA" id="ARBA00022576"/>
    </source>
</evidence>
<keyword evidence="3" id="KW-0032">Aminotransferase</keyword>
<dbReference type="eggNOG" id="COG1167">
    <property type="taxonomic scope" value="Bacteria"/>
</dbReference>
<dbReference type="GO" id="GO:0008483">
    <property type="term" value="F:transaminase activity"/>
    <property type="evidence" value="ECO:0007669"/>
    <property type="project" value="UniProtKB-KW"/>
</dbReference>
<evidence type="ECO:0000259" key="8">
    <source>
        <dbReference type="PROSITE" id="PS50949"/>
    </source>
</evidence>
<dbReference type="SMART" id="SM00345">
    <property type="entry name" value="HTH_GNTR"/>
    <property type="match status" value="1"/>
</dbReference>
<dbReference type="InterPro" id="IPR036390">
    <property type="entry name" value="WH_DNA-bd_sf"/>
</dbReference>
<keyword evidence="5" id="KW-0805">Transcription regulation</keyword>
<dbReference type="EMBL" id="AWSJ01000040">
    <property type="protein sequence ID" value="ERI11393.1"/>
    <property type="molecule type" value="Genomic_DNA"/>
</dbReference>
<accession>U1XA26</accession>
<proteinExistence type="inferred from homology"/>
<dbReference type="PANTHER" id="PTHR46577">
    <property type="entry name" value="HTH-TYPE TRANSCRIPTIONAL REGULATORY PROTEIN GABR"/>
    <property type="match status" value="1"/>
</dbReference>
<dbReference type="SUPFAM" id="SSF46785">
    <property type="entry name" value="Winged helix' DNA-binding domain"/>
    <property type="match status" value="1"/>
</dbReference>
<dbReference type="Gene3D" id="3.40.640.10">
    <property type="entry name" value="Type I PLP-dependent aspartate aminotransferase-like (Major domain)"/>
    <property type="match status" value="1"/>
</dbReference>
<dbReference type="GO" id="GO:0003677">
    <property type="term" value="F:DNA binding"/>
    <property type="evidence" value="ECO:0007669"/>
    <property type="project" value="UniProtKB-KW"/>
</dbReference>
<protein>
    <submittedName>
        <fullName evidence="9">Transcriptional regulator, GntR family</fullName>
    </submittedName>
</protein>
<keyword evidence="10" id="KW-1185">Reference proteome</keyword>
<keyword evidence="6" id="KW-0238">DNA-binding</keyword>
<dbReference type="HOGENOM" id="CLU_017584_0_0_9"/>
<evidence type="ECO:0000256" key="1">
    <source>
        <dbReference type="ARBA" id="ARBA00001933"/>
    </source>
</evidence>
<keyword evidence="3" id="KW-0808">Transferase</keyword>
<dbReference type="InterPro" id="IPR015424">
    <property type="entry name" value="PyrdxlP-dep_Trfase"/>
</dbReference>
<keyword evidence="7" id="KW-0804">Transcription</keyword>
<evidence type="ECO:0000256" key="6">
    <source>
        <dbReference type="ARBA" id="ARBA00023125"/>
    </source>
</evidence>
<evidence type="ECO:0000256" key="7">
    <source>
        <dbReference type="ARBA" id="ARBA00023163"/>
    </source>
</evidence>
<evidence type="ECO:0000256" key="2">
    <source>
        <dbReference type="ARBA" id="ARBA00005384"/>
    </source>
</evidence>
<dbReference type="PROSITE" id="PS50949">
    <property type="entry name" value="HTH_GNTR"/>
    <property type="match status" value="1"/>
</dbReference>
<dbReference type="Pfam" id="PF00155">
    <property type="entry name" value="Aminotran_1_2"/>
    <property type="match status" value="1"/>
</dbReference>
<dbReference type="InterPro" id="IPR000524">
    <property type="entry name" value="Tscrpt_reg_HTH_GntR"/>
</dbReference>
<dbReference type="PANTHER" id="PTHR46577:SF1">
    <property type="entry name" value="HTH-TYPE TRANSCRIPTIONAL REGULATORY PROTEIN GABR"/>
    <property type="match status" value="1"/>
</dbReference>
<evidence type="ECO:0000313" key="10">
    <source>
        <dbReference type="Proteomes" id="UP000016511"/>
    </source>
</evidence>
<dbReference type="SUPFAM" id="SSF53383">
    <property type="entry name" value="PLP-dependent transferases"/>
    <property type="match status" value="1"/>
</dbReference>
<dbReference type="InterPro" id="IPR015421">
    <property type="entry name" value="PyrdxlP-dep_Trfase_major"/>
</dbReference>
<comment type="cofactor">
    <cofactor evidence="1">
        <name>pyridoxal 5'-phosphate</name>
        <dbReference type="ChEBI" id="CHEBI:597326"/>
    </cofactor>
</comment>
<sequence>MAKRDNPEITVKRQTTLLCVNHRRVSWREDDCLRKRRERMKRKFEEIIDYIEDLQAQNQLKQGEKLPSIREMATRFTCNKTTVIRAYKELEFNHKVYSIPKGGYYLIEKKKRINDTSKTINFTEVMPDTALLPYLEFNHCINRAVDLHQDHLFTYTDPQGLLSLRKALVDHFIDHQIFASEEQICITSGAQQALSILSKMPFPNGKKNILVEQPTYSLFQKIVELNGERVIGITRDFNGIDLNELERIFKYESIKFFYTIPRFHNPLGTSFSEKDKKRIVALAEKYNVYIVEDDYLADIDPNRNVLPAYYYDISGKVVYVKSFSKAFMPGIRLGAMVMNEALKEEFLHHKKCSDLNTSVLAQGALEIFINSGMYKKHINKARVAYGKKMKCLRDCLQRIKHTEIEFLIPKTGFFVWIRLSQKIDCTKLISRLKERNVYISPPEKNYLNDSVNENSIGICIAKLSTDQIRTGIRILCEEVELLSELPRVKSTNGEP</sequence>
<reference evidence="9 10" key="1">
    <citation type="submission" date="2013-08" db="EMBL/GenBank/DDBJ databases">
        <authorList>
            <person name="Weinstock G."/>
            <person name="Sodergren E."/>
            <person name="Wylie T."/>
            <person name="Fulton L."/>
            <person name="Fulton R."/>
            <person name="Fronick C."/>
            <person name="O'Laughlin M."/>
            <person name="Godfrey J."/>
            <person name="Miner T."/>
            <person name="Herter B."/>
            <person name="Appelbaum E."/>
            <person name="Cordes M."/>
            <person name="Lek S."/>
            <person name="Wollam A."/>
            <person name="Pepin K.H."/>
            <person name="Palsikar V.B."/>
            <person name="Mitreva M."/>
            <person name="Wilson R.K."/>
        </authorList>
    </citation>
    <scope>NUCLEOTIDE SEQUENCE [LARGE SCALE GENOMIC DNA]</scope>
    <source>
        <strain evidence="9 10">ATCC 12856</strain>
    </source>
</reference>
<dbReference type="CDD" id="cd00609">
    <property type="entry name" value="AAT_like"/>
    <property type="match status" value="1"/>
</dbReference>
<comment type="similarity">
    <text evidence="2">In the C-terminal section; belongs to the class-I pyridoxal-phosphate-dependent aminotransferase family.</text>
</comment>
<evidence type="ECO:0000256" key="4">
    <source>
        <dbReference type="ARBA" id="ARBA00022898"/>
    </source>
</evidence>
<evidence type="ECO:0000256" key="5">
    <source>
        <dbReference type="ARBA" id="ARBA00023015"/>
    </source>
</evidence>
<organism evidence="9 10">
    <name type="scientific">Aneurinibacillus aneurinilyticus ATCC 12856</name>
    <dbReference type="NCBI Taxonomy" id="649747"/>
    <lineage>
        <taxon>Bacteria</taxon>
        <taxon>Bacillati</taxon>
        <taxon>Bacillota</taxon>
        <taxon>Bacilli</taxon>
        <taxon>Bacillales</taxon>
        <taxon>Paenibacillaceae</taxon>
        <taxon>Aneurinibacillus group</taxon>
        <taxon>Aneurinibacillus</taxon>
    </lineage>
</organism>
<dbReference type="PATRIC" id="fig|649747.3.peg.480"/>